<dbReference type="Gene3D" id="3.40.50.10810">
    <property type="entry name" value="Tandem AAA-ATPase domain"/>
    <property type="match status" value="1"/>
</dbReference>
<evidence type="ECO:0000256" key="1">
    <source>
        <dbReference type="ARBA" id="ARBA00022741"/>
    </source>
</evidence>
<accession>A0A9P5ZVS7</accession>
<dbReference type="Proteomes" id="UP000807025">
    <property type="component" value="Unassembled WGS sequence"/>
</dbReference>
<dbReference type="EMBL" id="MU154571">
    <property type="protein sequence ID" value="KAF9494576.1"/>
    <property type="molecule type" value="Genomic_DNA"/>
</dbReference>
<sequence length="239" mass="26870">MSYEQLEVVLGFHDGCPANWNTFICFDICSAWQIINPEDEDNSLGEVENANNAQVTRQPTTAASMSLAPSLPQATRQSTTSLLEGFQVGETGFMEQRLLRHQIVGTHAMIGKMWMEEPTIKPPRTLLADSVGVGKTAQVMACITFIQQVYLIKRALKKENANLRCPPIIEHAEYFMCGDGSEDSKTMSNLAHLIIFPLFLIIQWMAKLHYFFHKGGINIFMLPNTTEAVKVFFHNRESA</sequence>
<evidence type="ECO:0000256" key="3">
    <source>
        <dbReference type="SAM" id="Phobius"/>
    </source>
</evidence>
<dbReference type="OrthoDB" id="3270319at2759"/>
<evidence type="ECO:0000256" key="2">
    <source>
        <dbReference type="ARBA" id="ARBA00022840"/>
    </source>
</evidence>
<dbReference type="InterPro" id="IPR027417">
    <property type="entry name" value="P-loop_NTPase"/>
</dbReference>
<comment type="caution">
    <text evidence="5">The sequence shown here is derived from an EMBL/GenBank/DDBJ whole genome shotgun (WGS) entry which is preliminary data.</text>
</comment>
<keyword evidence="3" id="KW-1133">Transmembrane helix</keyword>
<keyword evidence="3" id="KW-0472">Membrane</keyword>
<organism evidence="5 6">
    <name type="scientific">Pleurotus eryngii</name>
    <name type="common">Boletus of the steppes</name>
    <dbReference type="NCBI Taxonomy" id="5323"/>
    <lineage>
        <taxon>Eukaryota</taxon>
        <taxon>Fungi</taxon>
        <taxon>Dikarya</taxon>
        <taxon>Basidiomycota</taxon>
        <taxon>Agaricomycotina</taxon>
        <taxon>Agaricomycetes</taxon>
        <taxon>Agaricomycetidae</taxon>
        <taxon>Agaricales</taxon>
        <taxon>Pleurotineae</taxon>
        <taxon>Pleurotaceae</taxon>
        <taxon>Pleurotus</taxon>
    </lineage>
</organism>
<keyword evidence="6" id="KW-1185">Reference proteome</keyword>
<dbReference type="InterPro" id="IPR000330">
    <property type="entry name" value="SNF2_N"/>
</dbReference>
<dbReference type="Pfam" id="PF00176">
    <property type="entry name" value="SNF2-rel_dom"/>
    <property type="match status" value="1"/>
</dbReference>
<evidence type="ECO:0000259" key="4">
    <source>
        <dbReference type="Pfam" id="PF00176"/>
    </source>
</evidence>
<dbReference type="SUPFAM" id="SSF52540">
    <property type="entry name" value="P-loop containing nucleoside triphosphate hydrolases"/>
    <property type="match status" value="1"/>
</dbReference>
<keyword evidence="1" id="KW-0547">Nucleotide-binding</keyword>
<feature type="domain" description="SNF2 N-terminal" evidence="4">
    <location>
        <begin position="122"/>
        <end position="229"/>
    </location>
</feature>
<keyword evidence="2" id="KW-0067">ATP-binding</keyword>
<feature type="transmembrane region" description="Helical" evidence="3">
    <location>
        <begin position="190"/>
        <end position="212"/>
    </location>
</feature>
<keyword evidence="3" id="KW-0812">Transmembrane</keyword>
<name>A0A9P5ZVS7_PLEER</name>
<dbReference type="AlphaFoldDB" id="A0A9P5ZVS7"/>
<evidence type="ECO:0000313" key="5">
    <source>
        <dbReference type="EMBL" id="KAF9494576.1"/>
    </source>
</evidence>
<dbReference type="GO" id="GO:0005524">
    <property type="term" value="F:ATP binding"/>
    <property type="evidence" value="ECO:0007669"/>
    <property type="project" value="InterPro"/>
</dbReference>
<reference evidence="5" key="1">
    <citation type="submission" date="2020-11" db="EMBL/GenBank/DDBJ databases">
        <authorList>
            <consortium name="DOE Joint Genome Institute"/>
            <person name="Ahrendt S."/>
            <person name="Riley R."/>
            <person name="Andreopoulos W."/>
            <person name="Labutti K."/>
            <person name="Pangilinan J."/>
            <person name="Ruiz-Duenas F.J."/>
            <person name="Barrasa J.M."/>
            <person name="Sanchez-Garcia M."/>
            <person name="Camarero S."/>
            <person name="Miyauchi S."/>
            <person name="Serrano A."/>
            <person name="Linde D."/>
            <person name="Babiker R."/>
            <person name="Drula E."/>
            <person name="Ayuso-Fernandez I."/>
            <person name="Pacheco R."/>
            <person name="Padilla G."/>
            <person name="Ferreira P."/>
            <person name="Barriuso J."/>
            <person name="Kellner H."/>
            <person name="Castanera R."/>
            <person name="Alfaro M."/>
            <person name="Ramirez L."/>
            <person name="Pisabarro A.G."/>
            <person name="Kuo A."/>
            <person name="Tritt A."/>
            <person name="Lipzen A."/>
            <person name="He G."/>
            <person name="Yan M."/>
            <person name="Ng V."/>
            <person name="Cullen D."/>
            <person name="Martin F."/>
            <person name="Rosso M.-N."/>
            <person name="Henrissat B."/>
            <person name="Hibbett D."/>
            <person name="Martinez A.T."/>
            <person name="Grigoriev I.V."/>
        </authorList>
    </citation>
    <scope>NUCLEOTIDE SEQUENCE</scope>
    <source>
        <strain evidence="5">ATCC 90797</strain>
    </source>
</reference>
<proteinExistence type="predicted"/>
<dbReference type="InterPro" id="IPR038718">
    <property type="entry name" value="SNF2-like_sf"/>
</dbReference>
<gene>
    <name evidence="5" type="ORF">BDN71DRAFT_1563623</name>
</gene>
<evidence type="ECO:0000313" key="6">
    <source>
        <dbReference type="Proteomes" id="UP000807025"/>
    </source>
</evidence>
<protein>
    <recommendedName>
        <fullName evidence="4">SNF2 N-terminal domain-containing protein</fullName>
    </recommendedName>
</protein>